<keyword evidence="8" id="KW-1185">Reference proteome</keyword>
<dbReference type="Proteomes" id="UP000555728">
    <property type="component" value="Unassembled WGS sequence"/>
</dbReference>
<gene>
    <name evidence="7" type="ORF">GGD88_000786</name>
</gene>
<evidence type="ECO:0000256" key="2">
    <source>
        <dbReference type="ARBA" id="ARBA00023136"/>
    </source>
</evidence>
<name>A0A7W6RYU9_9PROT</name>
<dbReference type="GO" id="GO:0009279">
    <property type="term" value="C:cell outer membrane"/>
    <property type="evidence" value="ECO:0007669"/>
    <property type="project" value="UniProtKB-SubCell"/>
</dbReference>
<dbReference type="RefSeq" id="WP_184431908.1">
    <property type="nucleotide sequence ID" value="NZ_JACIGI010000004.1"/>
</dbReference>
<keyword evidence="5" id="KW-0732">Signal</keyword>
<evidence type="ECO:0000256" key="4">
    <source>
        <dbReference type="PROSITE-ProRule" id="PRU00473"/>
    </source>
</evidence>
<dbReference type="InterPro" id="IPR006664">
    <property type="entry name" value="OMP_bac"/>
</dbReference>
<dbReference type="InterPro" id="IPR050330">
    <property type="entry name" value="Bact_OuterMem_StrucFunc"/>
</dbReference>
<dbReference type="CDD" id="cd07185">
    <property type="entry name" value="OmpA_C-like"/>
    <property type="match status" value="1"/>
</dbReference>
<feature type="chain" id="PRO_5030844158" evidence="5">
    <location>
        <begin position="23"/>
        <end position="336"/>
    </location>
</feature>
<dbReference type="EMBL" id="JACIGI010000004">
    <property type="protein sequence ID" value="MBB4285072.1"/>
    <property type="molecule type" value="Genomic_DNA"/>
</dbReference>
<dbReference type="InterPro" id="IPR006665">
    <property type="entry name" value="OmpA-like"/>
</dbReference>
<feature type="domain" description="OmpA-like" evidence="6">
    <location>
        <begin position="221"/>
        <end position="336"/>
    </location>
</feature>
<dbReference type="PANTHER" id="PTHR30329:SF21">
    <property type="entry name" value="LIPOPROTEIN YIAD-RELATED"/>
    <property type="match status" value="1"/>
</dbReference>
<evidence type="ECO:0000313" key="8">
    <source>
        <dbReference type="Proteomes" id="UP000555728"/>
    </source>
</evidence>
<dbReference type="InterPro" id="IPR036737">
    <property type="entry name" value="OmpA-like_sf"/>
</dbReference>
<proteinExistence type="predicted"/>
<evidence type="ECO:0000259" key="6">
    <source>
        <dbReference type="PROSITE" id="PS51123"/>
    </source>
</evidence>
<sequence>MRGSAFLALVLAITAPLSVARAMEDAPGTADHPMVPRFEGAAIIGHEAVSFDAFDLPLGPAVRGPGDAWVPETVRPVEGRRTRLIYVAPPDASPLEIVRNYQQALGAEGFETLWQCGGSACGPGGGSFLVSYVLYPLDRKLSTLGRLTEHAFSLPRDPRYAALARETAEGTVVVSVFAAVEGFDHHPETREHPLVLVDVVESAPMDDRMVFVDAEAMAGDLDEEGRVALYGIHFAFDRDEVQPESDPTLAEIAALLAGDPALTLYVVGHTDMTGGHAYNMDLSRRRAAAVVAALTGRFGVAPDRLVPAGVGPLAPVARNDTEAGRALNRRVELVRR</sequence>
<keyword evidence="2 4" id="KW-0472">Membrane</keyword>
<keyword evidence="3" id="KW-0998">Cell outer membrane</keyword>
<dbReference type="PRINTS" id="PR01021">
    <property type="entry name" value="OMPADOMAIN"/>
</dbReference>
<evidence type="ECO:0000256" key="1">
    <source>
        <dbReference type="ARBA" id="ARBA00004442"/>
    </source>
</evidence>
<dbReference type="PROSITE" id="PS51123">
    <property type="entry name" value="OMPA_2"/>
    <property type="match status" value="1"/>
</dbReference>
<feature type="signal peptide" evidence="5">
    <location>
        <begin position="1"/>
        <end position="22"/>
    </location>
</feature>
<accession>A0A7W6RYU9</accession>
<protein>
    <submittedName>
        <fullName evidence="7">Outer membrane protein OmpA-like peptidoglycan-associated protein</fullName>
    </submittedName>
</protein>
<organism evidence="7 8">
    <name type="scientific">Roseospira goensis</name>
    <dbReference type="NCBI Taxonomy" id="391922"/>
    <lineage>
        <taxon>Bacteria</taxon>
        <taxon>Pseudomonadati</taxon>
        <taxon>Pseudomonadota</taxon>
        <taxon>Alphaproteobacteria</taxon>
        <taxon>Rhodospirillales</taxon>
        <taxon>Rhodospirillaceae</taxon>
        <taxon>Roseospira</taxon>
    </lineage>
</organism>
<comment type="caution">
    <text evidence="7">The sequence shown here is derived from an EMBL/GenBank/DDBJ whole genome shotgun (WGS) entry which is preliminary data.</text>
</comment>
<dbReference type="Gene3D" id="3.30.1330.60">
    <property type="entry name" value="OmpA-like domain"/>
    <property type="match status" value="1"/>
</dbReference>
<reference evidence="7 8" key="1">
    <citation type="submission" date="2020-08" db="EMBL/GenBank/DDBJ databases">
        <title>Genome sequencing of Purple Non-Sulfur Bacteria from various extreme environments.</title>
        <authorList>
            <person name="Mayer M."/>
        </authorList>
    </citation>
    <scope>NUCLEOTIDE SEQUENCE [LARGE SCALE GENOMIC DNA]</scope>
    <source>
        <strain evidence="7 8">JA135</strain>
    </source>
</reference>
<comment type="subcellular location">
    <subcellularLocation>
        <location evidence="1">Cell outer membrane</location>
    </subcellularLocation>
</comment>
<dbReference type="SUPFAM" id="SSF103088">
    <property type="entry name" value="OmpA-like"/>
    <property type="match status" value="1"/>
</dbReference>
<dbReference type="PANTHER" id="PTHR30329">
    <property type="entry name" value="STATOR ELEMENT OF FLAGELLAR MOTOR COMPLEX"/>
    <property type="match status" value="1"/>
</dbReference>
<evidence type="ECO:0000313" key="7">
    <source>
        <dbReference type="EMBL" id="MBB4285072.1"/>
    </source>
</evidence>
<evidence type="ECO:0000256" key="5">
    <source>
        <dbReference type="SAM" id="SignalP"/>
    </source>
</evidence>
<dbReference type="AlphaFoldDB" id="A0A7W6RYU9"/>
<evidence type="ECO:0000256" key="3">
    <source>
        <dbReference type="ARBA" id="ARBA00023237"/>
    </source>
</evidence>
<dbReference type="Pfam" id="PF00691">
    <property type="entry name" value="OmpA"/>
    <property type="match status" value="1"/>
</dbReference>